<dbReference type="SUPFAM" id="SSF52283">
    <property type="entry name" value="Formate/glycerate dehydrogenase catalytic domain-like"/>
    <property type="match status" value="1"/>
</dbReference>
<sequence>MRANPIEQRVGLTGDGFAPDGTWLHGNLGLERLTAAGLEPVILPRPQEPTYLDEVGTVGSVISFSHAPFRETELRACPDLRHIARFGAGHESIDLDACTAYGVVATNTPEAIRRPLALAGLTLLLALSHNLLNKHRITVEGRWRERGGFRGRGVRDQTLGILGFGNVGAELAELAQPLGLNVIGTNRSGRNAEADRLGVPLVSPGELAERSDFLVLTAALTADSRHMVDAKFLSRMKPTSFLINIGRGGLVDQAALRNALQDETIAGAALDVFDPEPVDPGDPLLGMKNVVLTPHSLCWTADFAEDVTKSVFEAVIDVAQGRRPKHLLNPEAWERDETEVHS</sequence>
<reference evidence="8 9" key="1">
    <citation type="submission" date="2019-05" db="EMBL/GenBank/DDBJ databases">
        <title>Nesterenkonia sp. GY239, isolated from the Southern Atlantic Ocean.</title>
        <authorList>
            <person name="Zhang G."/>
        </authorList>
    </citation>
    <scope>NUCLEOTIDE SEQUENCE [LARGE SCALE GENOMIC DNA]</scope>
    <source>
        <strain evidence="8 9">GY239</strain>
    </source>
</reference>
<dbReference type="PROSITE" id="PS00065">
    <property type="entry name" value="D_2_HYDROXYACID_DH_1"/>
    <property type="match status" value="1"/>
</dbReference>
<name>A0A5R9AKC5_9MICC</name>
<organism evidence="8 9">
    <name type="scientific">Nesterenkonia sphaerica</name>
    <dbReference type="NCBI Taxonomy" id="1804988"/>
    <lineage>
        <taxon>Bacteria</taxon>
        <taxon>Bacillati</taxon>
        <taxon>Actinomycetota</taxon>
        <taxon>Actinomycetes</taxon>
        <taxon>Micrococcales</taxon>
        <taxon>Micrococcaceae</taxon>
        <taxon>Nesterenkonia</taxon>
    </lineage>
</organism>
<evidence type="ECO:0000256" key="3">
    <source>
        <dbReference type="ARBA" id="ARBA00023002"/>
    </source>
</evidence>
<dbReference type="InterPro" id="IPR006139">
    <property type="entry name" value="D-isomer_2_OHA_DH_cat_dom"/>
</dbReference>
<comment type="caution">
    <text evidence="8">The sequence shown here is derived from an EMBL/GenBank/DDBJ whole genome shotgun (WGS) entry which is preliminary data.</text>
</comment>
<dbReference type="SUPFAM" id="SSF51735">
    <property type="entry name" value="NAD(P)-binding Rossmann-fold domains"/>
    <property type="match status" value="1"/>
</dbReference>
<evidence type="ECO:0000256" key="2">
    <source>
        <dbReference type="ARBA" id="ARBA00022605"/>
    </source>
</evidence>
<dbReference type="AlphaFoldDB" id="A0A5R9AKC5"/>
<evidence type="ECO:0000256" key="4">
    <source>
        <dbReference type="ARBA" id="ARBA00023027"/>
    </source>
</evidence>
<evidence type="ECO:0000259" key="6">
    <source>
        <dbReference type="Pfam" id="PF00389"/>
    </source>
</evidence>
<dbReference type="PANTHER" id="PTHR42789:SF1">
    <property type="entry name" value="D-ISOMER SPECIFIC 2-HYDROXYACID DEHYDROGENASE FAMILY PROTEIN (AFU_ORTHOLOGUE AFUA_6G10090)"/>
    <property type="match status" value="1"/>
</dbReference>
<keyword evidence="9" id="KW-1185">Reference proteome</keyword>
<accession>A0A5R9AKC5</accession>
<gene>
    <name evidence="8" type="ORF">FEF27_04000</name>
</gene>
<evidence type="ECO:0000313" key="8">
    <source>
        <dbReference type="EMBL" id="TLP79023.1"/>
    </source>
</evidence>
<dbReference type="InterPro" id="IPR029752">
    <property type="entry name" value="D-isomer_DH_CS1"/>
</dbReference>
<dbReference type="Proteomes" id="UP000306544">
    <property type="component" value="Unassembled WGS sequence"/>
</dbReference>
<dbReference type="RefSeq" id="WP_138169537.1">
    <property type="nucleotide sequence ID" value="NZ_VAWA01000003.1"/>
</dbReference>
<dbReference type="GO" id="GO:0008652">
    <property type="term" value="P:amino acid biosynthetic process"/>
    <property type="evidence" value="ECO:0007669"/>
    <property type="project" value="UniProtKB-KW"/>
</dbReference>
<keyword evidence="3 5" id="KW-0560">Oxidoreductase</keyword>
<feature type="domain" description="D-isomer specific 2-hydroxyacid dehydrogenase catalytic" evidence="6">
    <location>
        <begin position="45"/>
        <end position="329"/>
    </location>
</feature>
<dbReference type="EMBL" id="VAWA01000003">
    <property type="protein sequence ID" value="TLP79023.1"/>
    <property type="molecule type" value="Genomic_DNA"/>
</dbReference>
<evidence type="ECO:0000313" key="9">
    <source>
        <dbReference type="Proteomes" id="UP000306544"/>
    </source>
</evidence>
<feature type="domain" description="D-isomer specific 2-hydroxyacid dehydrogenase NAD-binding" evidence="7">
    <location>
        <begin position="121"/>
        <end position="295"/>
    </location>
</feature>
<proteinExistence type="inferred from homology"/>
<evidence type="ECO:0000259" key="7">
    <source>
        <dbReference type="Pfam" id="PF02826"/>
    </source>
</evidence>
<protein>
    <submittedName>
        <fullName evidence="8">Glyoxylate reductase</fullName>
    </submittedName>
</protein>
<dbReference type="InterPro" id="IPR036291">
    <property type="entry name" value="NAD(P)-bd_dom_sf"/>
</dbReference>
<dbReference type="GO" id="GO:0051287">
    <property type="term" value="F:NAD binding"/>
    <property type="evidence" value="ECO:0007669"/>
    <property type="project" value="InterPro"/>
</dbReference>
<evidence type="ECO:0000256" key="5">
    <source>
        <dbReference type="RuleBase" id="RU003719"/>
    </source>
</evidence>
<evidence type="ECO:0000256" key="1">
    <source>
        <dbReference type="ARBA" id="ARBA00005854"/>
    </source>
</evidence>
<dbReference type="Pfam" id="PF02826">
    <property type="entry name" value="2-Hacid_dh_C"/>
    <property type="match status" value="1"/>
</dbReference>
<dbReference type="Gene3D" id="3.40.50.720">
    <property type="entry name" value="NAD(P)-binding Rossmann-like Domain"/>
    <property type="match status" value="2"/>
</dbReference>
<dbReference type="InterPro" id="IPR050857">
    <property type="entry name" value="D-2-hydroxyacid_DH"/>
</dbReference>
<dbReference type="InterPro" id="IPR006140">
    <property type="entry name" value="D-isomer_DH_NAD-bd"/>
</dbReference>
<dbReference type="OrthoDB" id="117809at2"/>
<dbReference type="Pfam" id="PF00389">
    <property type="entry name" value="2-Hacid_dh"/>
    <property type="match status" value="1"/>
</dbReference>
<keyword evidence="4" id="KW-0520">NAD</keyword>
<dbReference type="PANTHER" id="PTHR42789">
    <property type="entry name" value="D-ISOMER SPECIFIC 2-HYDROXYACID DEHYDROGENASE FAMILY PROTEIN (AFU_ORTHOLOGUE AFUA_6G10090)"/>
    <property type="match status" value="1"/>
</dbReference>
<keyword evidence="2" id="KW-0028">Amino-acid biosynthesis</keyword>
<comment type="similarity">
    <text evidence="1 5">Belongs to the D-isomer specific 2-hydroxyacid dehydrogenase family.</text>
</comment>
<dbReference type="PROSITE" id="PS00671">
    <property type="entry name" value="D_2_HYDROXYACID_DH_3"/>
    <property type="match status" value="1"/>
</dbReference>
<dbReference type="GO" id="GO:0016616">
    <property type="term" value="F:oxidoreductase activity, acting on the CH-OH group of donors, NAD or NADP as acceptor"/>
    <property type="evidence" value="ECO:0007669"/>
    <property type="project" value="InterPro"/>
</dbReference>
<dbReference type="InterPro" id="IPR029753">
    <property type="entry name" value="D-isomer_DH_CS"/>
</dbReference>